<dbReference type="Pfam" id="PF07690">
    <property type="entry name" value="MFS_1"/>
    <property type="match status" value="1"/>
</dbReference>
<dbReference type="Proteomes" id="UP000460317">
    <property type="component" value="Unassembled WGS sequence"/>
</dbReference>
<evidence type="ECO:0000256" key="2">
    <source>
        <dbReference type="ARBA" id="ARBA00022475"/>
    </source>
</evidence>
<feature type="transmembrane region" description="Helical" evidence="6">
    <location>
        <begin position="42"/>
        <end position="62"/>
    </location>
</feature>
<dbReference type="GO" id="GO:0022857">
    <property type="term" value="F:transmembrane transporter activity"/>
    <property type="evidence" value="ECO:0007669"/>
    <property type="project" value="InterPro"/>
</dbReference>
<dbReference type="PROSITE" id="PS50850">
    <property type="entry name" value="MFS"/>
    <property type="match status" value="1"/>
</dbReference>
<dbReference type="InterPro" id="IPR036259">
    <property type="entry name" value="MFS_trans_sf"/>
</dbReference>
<feature type="transmembrane region" description="Helical" evidence="6">
    <location>
        <begin position="199"/>
        <end position="221"/>
    </location>
</feature>
<dbReference type="Gene3D" id="1.20.1250.20">
    <property type="entry name" value="MFS general substrate transporter like domains"/>
    <property type="match status" value="2"/>
</dbReference>
<dbReference type="GO" id="GO:0005886">
    <property type="term" value="C:plasma membrane"/>
    <property type="evidence" value="ECO:0007669"/>
    <property type="project" value="UniProtKB-SubCell"/>
</dbReference>
<dbReference type="SUPFAM" id="SSF103473">
    <property type="entry name" value="MFS general substrate transporter"/>
    <property type="match status" value="1"/>
</dbReference>
<gene>
    <name evidence="8" type="ORF">GAN93_26335</name>
</gene>
<feature type="domain" description="Major facilitator superfamily (MFS) profile" evidence="7">
    <location>
        <begin position="4"/>
        <end position="299"/>
    </location>
</feature>
<dbReference type="InterPro" id="IPR011701">
    <property type="entry name" value="MFS"/>
</dbReference>
<evidence type="ECO:0000313" key="8">
    <source>
        <dbReference type="EMBL" id="KAB4444385.1"/>
    </source>
</evidence>
<evidence type="ECO:0000256" key="1">
    <source>
        <dbReference type="ARBA" id="ARBA00004651"/>
    </source>
</evidence>
<name>A0A7J5J9T6_BACT4</name>
<feature type="transmembrane region" description="Helical" evidence="6">
    <location>
        <begin position="69"/>
        <end position="89"/>
    </location>
</feature>
<evidence type="ECO:0000256" key="6">
    <source>
        <dbReference type="SAM" id="Phobius"/>
    </source>
</evidence>
<protein>
    <submittedName>
        <fullName evidence="8">MFS transporter</fullName>
    </submittedName>
</protein>
<keyword evidence="5 6" id="KW-0472">Membrane</keyword>
<feature type="transmembrane region" description="Helical" evidence="6">
    <location>
        <begin position="236"/>
        <end position="253"/>
    </location>
</feature>
<dbReference type="PANTHER" id="PTHR43124">
    <property type="entry name" value="PURINE EFFLUX PUMP PBUE"/>
    <property type="match status" value="1"/>
</dbReference>
<reference evidence="8 9" key="1">
    <citation type="journal article" date="2019" name="Nat. Med.">
        <title>A library of human gut bacterial isolates paired with longitudinal multiomics data enables mechanistic microbiome research.</title>
        <authorList>
            <person name="Poyet M."/>
            <person name="Groussin M."/>
            <person name="Gibbons S.M."/>
            <person name="Avila-Pacheco J."/>
            <person name="Jiang X."/>
            <person name="Kearney S.M."/>
            <person name="Perrotta A.R."/>
            <person name="Berdy B."/>
            <person name="Zhao S."/>
            <person name="Lieberman T.D."/>
            <person name="Swanson P.K."/>
            <person name="Smith M."/>
            <person name="Roesemann S."/>
            <person name="Alexander J.E."/>
            <person name="Rich S.A."/>
            <person name="Livny J."/>
            <person name="Vlamakis H."/>
            <person name="Clish C."/>
            <person name="Bullock K."/>
            <person name="Deik A."/>
            <person name="Scott J."/>
            <person name="Pierce K.A."/>
            <person name="Xavier R.J."/>
            <person name="Alm E.J."/>
        </authorList>
    </citation>
    <scope>NUCLEOTIDE SEQUENCE [LARGE SCALE GENOMIC DNA]</scope>
    <source>
        <strain evidence="8 9">BIOML-A165</strain>
    </source>
</reference>
<dbReference type="PANTHER" id="PTHR43124:SF6">
    <property type="entry name" value="TRANSPORTER ARAJ-RELATED"/>
    <property type="match status" value="1"/>
</dbReference>
<keyword evidence="4 6" id="KW-1133">Transmembrane helix</keyword>
<dbReference type="CDD" id="cd17324">
    <property type="entry name" value="MFS_NepI_like"/>
    <property type="match status" value="1"/>
</dbReference>
<organism evidence="8 9">
    <name type="scientific">Bacteroides thetaiotaomicron</name>
    <dbReference type="NCBI Taxonomy" id="818"/>
    <lineage>
        <taxon>Bacteria</taxon>
        <taxon>Pseudomonadati</taxon>
        <taxon>Bacteroidota</taxon>
        <taxon>Bacteroidia</taxon>
        <taxon>Bacteroidales</taxon>
        <taxon>Bacteroidaceae</taxon>
        <taxon>Bacteroides</taxon>
    </lineage>
</organism>
<comment type="caution">
    <text evidence="8">The sequence shown here is derived from an EMBL/GenBank/DDBJ whole genome shotgun (WGS) entry which is preliminary data.</text>
</comment>
<feature type="non-terminal residue" evidence="8">
    <location>
        <position position="299"/>
    </location>
</feature>
<dbReference type="EMBL" id="WCSB01000177">
    <property type="protein sequence ID" value="KAB4444385.1"/>
    <property type="molecule type" value="Genomic_DNA"/>
</dbReference>
<evidence type="ECO:0000256" key="5">
    <source>
        <dbReference type="ARBA" id="ARBA00023136"/>
    </source>
</evidence>
<dbReference type="AlphaFoldDB" id="A0A7J5J9T6"/>
<feature type="transmembrane region" description="Helical" evidence="6">
    <location>
        <begin position="156"/>
        <end position="178"/>
    </location>
</feature>
<feature type="transmembrane region" description="Helical" evidence="6">
    <location>
        <begin position="95"/>
        <end position="116"/>
    </location>
</feature>
<evidence type="ECO:0000256" key="4">
    <source>
        <dbReference type="ARBA" id="ARBA00022989"/>
    </source>
</evidence>
<dbReference type="InterPro" id="IPR050189">
    <property type="entry name" value="MFS_Efflux_Transporters"/>
</dbReference>
<evidence type="ECO:0000313" key="9">
    <source>
        <dbReference type="Proteomes" id="UP000460317"/>
    </source>
</evidence>
<evidence type="ECO:0000259" key="7">
    <source>
        <dbReference type="PROSITE" id="PS50850"/>
    </source>
</evidence>
<proteinExistence type="predicted"/>
<feature type="transmembrane region" description="Helical" evidence="6">
    <location>
        <begin position="128"/>
        <end position="150"/>
    </location>
</feature>
<comment type="subcellular location">
    <subcellularLocation>
        <location evidence="1">Cell membrane</location>
        <topology evidence="1">Multi-pass membrane protein</topology>
    </subcellularLocation>
</comment>
<feature type="transmembrane region" description="Helical" evidence="6">
    <location>
        <begin position="273"/>
        <end position="296"/>
    </location>
</feature>
<dbReference type="InterPro" id="IPR020846">
    <property type="entry name" value="MFS_dom"/>
</dbReference>
<keyword evidence="2" id="KW-1003">Cell membrane</keyword>
<accession>A0A7J5J9T6</accession>
<sequence>MKKSLTALAFGTLGLGIAEFVMMGILPDVAKDLHISIPQAGHFISAYALGVCVGAPGMVLVARTRPLKHILLGLMVIYICGNLCAAASVNYWMMLMMRFISGLPHGAFFGVGSIVAERVADKGKSSQAVALMVSGMTIANLFGVPLGTFMSNIMSWRIPFLFNGVWGLITLFYIWKWVPSLPALPDTGLKGQFRFLKNLAPWLLIFTTMFGNGGIFCWYSYVTPLMTHVAGFSENSMTFIMVLAGLSMTVGNLMGGKFSDQYGAARVVKYTQVIMASGLLAIFFAASVSWLAVILMCIC</sequence>
<evidence type="ECO:0000256" key="3">
    <source>
        <dbReference type="ARBA" id="ARBA00022692"/>
    </source>
</evidence>
<keyword evidence="3 6" id="KW-0812">Transmembrane</keyword>